<dbReference type="SUPFAM" id="SSF52047">
    <property type="entry name" value="RNI-like"/>
    <property type="match status" value="1"/>
</dbReference>
<dbReference type="Proteomes" id="UP001054945">
    <property type="component" value="Unassembled WGS sequence"/>
</dbReference>
<dbReference type="Gene3D" id="3.80.10.10">
    <property type="entry name" value="Ribonuclease Inhibitor"/>
    <property type="match status" value="1"/>
</dbReference>
<protein>
    <submittedName>
        <fullName evidence="1">C-Maf-inducing protein</fullName>
    </submittedName>
</protein>
<evidence type="ECO:0000313" key="1">
    <source>
        <dbReference type="EMBL" id="GIY63823.1"/>
    </source>
</evidence>
<accession>A0AAV4V1A9</accession>
<comment type="caution">
    <text evidence="1">The sequence shown here is derived from an EMBL/GenBank/DDBJ whole genome shotgun (WGS) entry which is preliminary data.</text>
</comment>
<dbReference type="AlphaFoldDB" id="A0AAV4V1A9"/>
<name>A0AAV4V1A9_CAEEX</name>
<proteinExistence type="predicted"/>
<gene>
    <name evidence="1" type="ORF">CEXT_514181</name>
</gene>
<reference evidence="1 2" key="1">
    <citation type="submission" date="2021-06" db="EMBL/GenBank/DDBJ databases">
        <title>Caerostris extrusa draft genome.</title>
        <authorList>
            <person name="Kono N."/>
            <person name="Arakawa K."/>
        </authorList>
    </citation>
    <scope>NUCLEOTIDE SEQUENCE [LARGE SCALE GENOMIC DNA]</scope>
</reference>
<sequence>MNVKTTGSIRLAVDKNPDFDETFKAKKGGPRKLVLPNKSTDADVTGACAEELIKLSSLKYLSLWSTQFDDHGLRLLSEHLPNLQTLDLCETRVTDSGVTTLT</sequence>
<feature type="non-terminal residue" evidence="1">
    <location>
        <position position="102"/>
    </location>
</feature>
<dbReference type="InterPro" id="IPR032675">
    <property type="entry name" value="LRR_dom_sf"/>
</dbReference>
<keyword evidence="2" id="KW-1185">Reference proteome</keyword>
<evidence type="ECO:0000313" key="2">
    <source>
        <dbReference type="Proteomes" id="UP001054945"/>
    </source>
</evidence>
<dbReference type="EMBL" id="BPLR01013789">
    <property type="protein sequence ID" value="GIY63823.1"/>
    <property type="molecule type" value="Genomic_DNA"/>
</dbReference>
<organism evidence="1 2">
    <name type="scientific">Caerostris extrusa</name>
    <name type="common">Bark spider</name>
    <name type="synonym">Caerostris bankana</name>
    <dbReference type="NCBI Taxonomy" id="172846"/>
    <lineage>
        <taxon>Eukaryota</taxon>
        <taxon>Metazoa</taxon>
        <taxon>Ecdysozoa</taxon>
        <taxon>Arthropoda</taxon>
        <taxon>Chelicerata</taxon>
        <taxon>Arachnida</taxon>
        <taxon>Araneae</taxon>
        <taxon>Araneomorphae</taxon>
        <taxon>Entelegynae</taxon>
        <taxon>Araneoidea</taxon>
        <taxon>Araneidae</taxon>
        <taxon>Caerostris</taxon>
    </lineage>
</organism>